<dbReference type="AlphaFoldDB" id="A0A450WVQ5"/>
<reference evidence="1" key="1">
    <citation type="submission" date="2019-02" db="EMBL/GenBank/DDBJ databases">
        <authorList>
            <person name="Gruber-Vodicka R. H."/>
            <person name="Seah K. B. B."/>
        </authorList>
    </citation>
    <scope>NUCLEOTIDE SEQUENCE</scope>
    <source>
        <strain evidence="1">BECK_BY7</strain>
    </source>
</reference>
<accession>A0A450WVQ5</accession>
<name>A0A450WVQ5_9GAMM</name>
<protein>
    <submittedName>
        <fullName evidence="1">Uncharacterized protein</fullName>
    </submittedName>
</protein>
<proteinExistence type="predicted"/>
<gene>
    <name evidence="1" type="ORF">BECKLFY1418C_GA0070996_10857</name>
</gene>
<dbReference type="EMBL" id="CAADFN010000085">
    <property type="protein sequence ID" value="VFK21090.1"/>
    <property type="molecule type" value="Genomic_DNA"/>
</dbReference>
<organism evidence="1">
    <name type="scientific">Candidatus Kentrum sp. LFY</name>
    <dbReference type="NCBI Taxonomy" id="2126342"/>
    <lineage>
        <taxon>Bacteria</taxon>
        <taxon>Pseudomonadati</taxon>
        <taxon>Pseudomonadota</taxon>
        <taxon>Gammaproteobacteria</taxon>
        <taxon>Candidatus Kentrum</taxon>
    </lineage>
</organism>
<evidence type="ECO:0000313" key="1">
    <source>
        <dbReference type="EMBL" id="VFK21090.1"/>
    </source>
</evidence>
<sequence>MIKNMTEFFRGKEFEKRLAVVVKGWLDEKVLEEIERLTKAICKQHGVPSRALELTSRRNHRMEG</sequence>